<dbReference type="AlphaFoldDB" id="A0A449B1E2"/>
<dbReference type="InterPro" id="IPR003445">
    <property type="entry name" value="Cat_transpt"/>
</dbReference>
<dbReference type="GO" id="GO:0005886">
    <property type="term" value="C:plasma membrane"/>
    <property type="evidence" value="ECO:0007669"/>
    <property type="project" value="UniProtKB-SubCell"/>
</dbReference>
<evidence type="ECO:0000256" key="3">
    <source>
        <dbReference type="ARBA" id="ARBA00022475"/>
    </source>
</evidence>
<feature type="transmembrane region" description="Helical" evidence="8">
    <location>
        <begin position="32"/>
        <end position="52"/>
    </location>
</feature>
<evidence type="ECO:0000256" key="2">
    <source>
        <dbReference type="ARBA" id="ARBA00022448"/>
    </source>
</evidence>
<dbReference type="Proteomes" id="UP000290985">
    <property type="component" value="Chromosome"/>
</dbReference>
<keyword evidence="2" id="KW-0813">Transport</keyword>
<name>A0A449B1E2_9BACT</name>
<feature type="transmembrane region" description="Helical" evidence="8">
    <location>
        <begin position="162"/>
        <end position="180"/>
    </location>
</feature>
<keyword evidence="5 8" id="KW-1133">Transmembrane helix</keyword>
<gene>
    <name evidence="9" type="primary">ktrB</name>
    <name evidence="9" type="ORF">NCTC10181_00201</name>
</gene>
<dbReference type="GO" id="GO:0030001">
    <property type="term" value="P:metal ion transport"/>
    <property type="evidence" value="ECO:0007669"/>
    <property type="project" value="UniProtKB-ARBA"/>
</dbReference>
<reference evidence="9 10" key="1">
    <citation type="submission" date="2019-01" db="EMBL/GenBank/DDBJ databases">
        <authorList>
            <consortium name="Pathogen Informatics"/>
        </authorList>
    </citation>
    <scope>NUCLEOTIDE SEQUENCE [LARGE SCALE GENOMIC DNA]</scope>
    <source>
        <strain evidence="9 10">NCTC10181</strain>
    </source>
</reference>
<dbReference type="EMBL" id="LR215036">
    <property type="protein sequence ID" value="VEU74364.1"/>
    <property type="molecule type" value="Genomic_DNA"/>
</dbReference>
<dbReference type="Pfam" id="PF02386">
    <property type="entry name" value="TrkH"/>
    <property type="match status" value="2"/>
</dbReference>
<organism evidence="9 10">
    <name type="scientific">Mycoplasmopsis citelli</name>
    <dbReference type="NCBI Taxonomy" id="171281"/>
    <lineage>
        <taxon>Bacteria</taxon>
        <taxon>Bacillati</taxon>
        <taxon>Mycoplasmatota</taxon>
        <taxon>Mycoplasmoidales</taxon>
        <taxon>Metamycoplasmataceae</taxon>
        <taxon>Mycoplasmopsis</taxon>
    </lineage>
</organism>
<keyword evidence="7 8" id="KW-0472">Membrane</keyword>
<evidence type="ECO:0000256" key="6">
    <source>
        <dbReference type="ARBA" id="ARBA00023065"/>
    </source>
</evidence>
<keyword evidence="3" id="KW-1003">Cell membrane</keyword>
<dbReference type="PANTHER" id="PTHR32024:SF1">
    <property type="entry name" value="KTR SYSTEM POTASSIUM UPTAKE PROTEIN B"/>
    <property type="match status" value="1"/>
</dbReference>
<feature type="transmembrane region" description="Helical" evidence="8">
    <location>
        <begin position="475"/>
        <end position="497"/>
    </location>
</feature>
<evidence type="ECO:0000313" key="9">
    <source>
        <dbReference type="EMBL" id="VEU74364.1"/>
    </source>
</evidence>
<proteinExistence type="predicted"/>
<dbReference type="RefSeq" id="WP_129725204.1">
    <property type="nucleotide sequence ID" value="NZ_CP101807.1"/>
</dbReference>
<dbReference type="KEGG" id="mcit:NCTC10181_00201"/>
<accession>A0A449B1E2</accession>
<feature type="transmembrane region" description="Helical" evidence="8">
    <location>
        <begin position="249"/>
        <end position="270"/>
    </location>
</feature>
<protein>
    <submittedName>
        <fullName evidence="9">Ktr system potassium uptake protein B</fullName>
    </submittedName>
</protein>
<feature type="transmembrane region" description="Helical" evidence="8">
    <location>
        <begin position="556"/>
        <end position="576"/>
    </location>
</feature>
<feature type="transmembrane region" description="Helical" evidence="8">
    <location>
        <begin position="436"/>
        <end position="454"/>
    </location>
</feature>
<keyword evidence="4 8" id="KW-0812">Transmembrane</keyword>
<evidence type="ECO:0000256" key="4">
    <source>
        <dbReference type="ARBA" id="ARBA00022692"/>
    </source>
</evidence>
<evidence type="ECO:0000256" key="8">
    <source>
        <dbReference type="SAM" id="Phobius"/>
    </source>
</evidence>
<evidence type="ECO:0000313" key="10">
    <source>
        <dbReference type="Proteomes" id="UP000290985"/>
    </source>
</evidence>
<keyword evidence="10" id="KW-1185">Reference proteome</keyword>
<evidence type="ECO:0000256" key="5">
    <source>
        <dbReference type="ARBA" id="ARBA00022989"/>
    </source>
</evidence>
<feature type="transmembrane region" description="Helical" evidence="8">
    <location>
        <begin position="413"/>
        <end position="430"/>
    </location>
</feature>
<evidence type="ECO:0000256" key="1">
    <source>
        <dbReference type="ARBA" id="ARBA00004651"/>
    </source>
</evidence>
<dbReference type="PANTHER" id="PTHR32024">
    <property type="entry name" value="TRK SYSTEM POTASSIUM UPTAKE PROTEIN TRKG-RELATED"/>
    <property type="match status" value="1"/>
</dbReference>
<evidence type="ECO:0000256" key="7">
    <source>
        <dbReference type="ARBA" id="ARBA00023136"/>
    </source>
</evidence>
<dbReference type="OrthoDB" id="9810952at2"/>
<sequence length="596" mass="67761">MDNFKRWFKKSWFGHSFLEISKFKKNVPKLKYLLFVYFLVVIISALLLWSPISQNNIDPISGVKFEEGLSFIDALFTASSAFSDTGLTVKSTYSQFNILGQILIAILIFSGGIGIFALKLFVFNFIFRRKSISLGEANLVQSERGGNDSGKVLKLVIASVKFLLLMTFVFGFLLSIYFYYAPETNYTPGIGEYLKDQYENIGNKLPFDSPKGNWSKSFRFGFFHTISAINNAGFDIISSNSLMPYYNDYFLQICFIILFVIGGLGYPVLYDLYGWFKHKSSKKHGKYNFTLFTKISIIIYLVVFIFGFVFSLIFEIVSKDLDSFWNKYYVSINKNNDKNKAYQLYIINDRQWKIPWKGLDGKDIDSSQYKETINSILAQGPMYGNWFQKTFAILFISLSTRSAGFFTASLGDFTFNSYIIYSIMMFIGAAPSSTGGGIRTTTFALVILALFSTFKGDQKIRLFRRSINKENTFNALKVFIISLTLIVIATMVCVTSFDVYSKNGAPSSGTLNAYSALNNNEQSYRLEQIIFEICSAFGTTGLSLGVTPVLNPVSKIVLTIVMFIGQFGVSSLMFVWKRKKRYNRYYEYVEEDVAIG</sequence>
<feature type="transmembrane region" description="Helical" evidence="8">
    <location>
        <begin position="98"/>
        <end position="122"/>
    </location>
</feature>
<comment type="subcellular location">
    <subcellularLocation>
        <location evidence="1">Cell membrane</location>
        <topology evidence="1">Multi-pass membrane protein</topology>
    </subcellularLocation>
</comment>
<keyword evidence="6" id="KW-0406">Ion transport</keyword>
<feature type="transmembrane region" description="Helical" evidence="8">
    <location>
        <begin position="386"/>
        <end position="406"/>
    </location>
</feature>
<feature type="transmembrane region" description="Helical" evidence="8">
    <location>
        <begin position="291"/>
        <end position="314"/>
    </location>
</feature>
<dbReference type="GO" id="GO:0008324">
    <property type="term" value="F:monoatomic cation transmembrane transporter activity"/>
    <property type="evidence" value="ECO:0007669"/>
    <property type="project" value="InterPro"/>
</dbReference>